<evidence type="ECO:0000256" key="6">
    <source>
        <dbReference type="SAM" id="Phobius"/>
    </source>
</evidence>
<feature type="transmembrane region" description="Helical" evidence="6">
    <location>
        <begin position="78"/>
        <end position="95"/>
    </location>
</feature>
<protein>
    <submittedName>
        <fullName evidence="7">Transmembrane amino acid efflux protein</fullName>
    </submittedName>
</protein>
<dbReference type="AlphaFoldDB" id="A3VC79"/>
<evidence type="ECO:0000313" key="7">
    <source>
        <dbReference type="EMBL" id="EAQ14123.1"/>
    </source>
</evidence>
<gene>
    <name evidence="7" type="ORF">RB2654_15676</name>
</gene>
<comment type="caution">
    <text evidence="7">The sequence shown here is derived from an EMBL/GenBank/DDBJ whole genome shotgun (WGS) entry which is preliminary data.</text>
</comment>
<sequence length="207" mass="21096">MILGLDPATVLAFLGAGVVLNLTPGADVMFATASGVSGGPRVGAAAAFGVALGALWHTVLAAAGLSALLAAFPLAYDAVRYAGAAYLLFLAWKSWRASAVAQGDGVQKLGRAVWRGFLTNALNPKVALFILALLPQFTTPEAGPLWVQILVLGAIFAGTGFFITAGYGVTAGLVGAKLVRHARLLNRVGAVVYAALALRLVLAGGQR</sequence>
<evidence type="ECO:0000256" key="5">
    <source>
        <dbReference type="ARBA" id="ARBA00023136"/>
    </source>
</evidence>
<evidence type="ECO:0000313" key="8">
    <source>
        <dbReference type="Proteomes" id="UP000002931"/>
    </source>
</evidence>
<keyword evidence="5 6" id="KW-0472">Membrane</keyword>
<dbReference type="HOGENOM" id="CLU_079569_3_2_5"/>
<evidence type="ECO:0000256" key="3">
    <source>
        <dbReference type="ARBA" id="ARBA00022692"/>
    </source>
</evidence>
<keyword evidence="2" id="KW-1003">Cell membrane</keyword>
<keyword evidence="8" id="KW-1185">Reference proteome</keyword>
<dbReference type="OrthoDB" id="9807053at2"/>
<feature type="transmembrane region" description="Helical" evidence="6">
    <location>
        <begin position="184"/>
        <end position="202"/>
    </location>
</feature>
<dbReference type="GO" id="GO:0005886">
    <property type="term" value="C:plasma membrane"/>
    <property type="evidence" value="ECO:0007669"/>
    <property type="project" value="UniProtKB-SubCell"/>
</dbReference>
<dbReference type="PANTHER" id="PTHR30086:SF20">
    <property type="entry name" value="ARGININE EXPORTER PROTEIN ARGO-RELATED"/>
    <property type="match status" value="1"/>
</dbReference>
<dbReference type="PIRSF" id="PIRSF006324">
    <property type="entry name" value="LeuE"/>
    <property type="match status" value="1"/>
</dbReference>
<comment type="subcellular location">
    <subcellularLocation>
        <location evidence="1">Cell membrane</location>
        <topology evidence="1">Multi-pass membrane protein</topology>
    </subcellularLocation>
</comment>
<reference evidence="7 8" key="1">
    <citation type="journal article" date="2010" name="J. Bacteriol.">
        <title>Genome sequences of Pelagibaca bermudensis HTCC2601T and Maritimibacter alkaliphilus HTCC2654T, the type strains of two marine Roseobacter genera.</title>
        <authorList>
            <person name="Thrash J.C."/>
            <person name="Cho J.C."/>
            <person name="Ferriera S."/>
            <person name="Johnson J."/>
            <person name="Vergin K.L."/>
            <person name="Giovannoni S.J."/>
        </authorList>
    </citation>
    <scope>NUCLEOTIDE SEQUENCE [LARGE SCALE GENOMIC DNA]</scope>
    <source>
        <strain evidence="7 8">HTCC2654</strain>
    </source>
</reference>
<evidence type="ECO:0000256" key="4">
    <source>
        <dbReference type="ARBA" id="ARBA00022989"/>
    </source>
</evidence>
<evidence type="ECO:0000256" key="1">
    <source>
        <dbReference type="ARBA" id="ARBA00004651"/>
    </source>
</evidence>
<feature type="transmembrane region" description="Helical" evidence="6">
    <location>
        <begin position="146"/>
        <end position="172"/>
    </location>
</feature>
<dbReference type="Pfam" id="PF01810">
    <property type="entry name" value="LysE"/>
    <property type="match status" value="1"/>
</dbReference>
<organism evidence="7 8">
    <name type="scientific">Maritimibacter alkaliphilus HTCC2654</name>
    <dbReference type="NCBI Taxonomy" id="314271"/>
    <lineage>
        <taxon>Bacteria</taxon>
        <taxon>Pseudomonadati</taxon>
        <taxon>Pseudomonadota</taxon>
        <taxon>Alphaproteobacteria</taxon>
        <taxon>Rhodobacterales</taxon>
        <taxon>Roseobacteraceae</taxon>
        <taxon>Maritimibacter</taxon>
    </lineage>
</organism>
<dbReference type="RefSeq" id="WP_008333286.1">
    <property type="nucleotide sequence ID" value="NZ_CH902578.1"/>
</dbReference>
<keyword evidence="3 6" id="KW-0812">Transmembrane</keyword>
<feature type="transmembrane region" description="Helical" evidence="6">
    <location>
        <begin position="116"/>
        <end position="134"/>
    </location>
</feature>
<dbReference type="InterPro" id="IPR001123">
    <property type="entry name" value="LeuE-type"/>
</dbReference>
<feature type="transmembrane region" description="Helical" evidence="6">
    <location>
        <begin position="12"/>
        <end position="33"/>
    </location>
</feature>
<dbReference type="STRING" id="314271.RB2654_15676"/>
<proteinExistence type="predicted"/>
<evidence type="ECO:0000256" key="2">
    <source>
        <dbReference type="ARBA" id="ARBA00022475"/>
    </source>
</evidence>
<name>A3VC79_9RHOB</name>
<dbReference type="PANTHER" id="PTHR30086">
    <property type="entry name" value="ARGININE EXPORTER PROTEIN ARGO"/>
    <property type="match status" value="1"/>
</dbReference>
<feature type="transmembrane region" description="Helical" evidence="6">
    <location>
        <begin position="45"/>
        <end position="72"/>
    </location>
</feature>
<dbReference type="eggNOG" id="COG1280">
    <property type="taxonomic scope" value="Bacteria"/>
</dbReference>
<dbReference type="GO" id="GO:0015171">
    <property type="term" value="F:amino acid transmembrane transporter activity"/>
    <property type="evidence" value="ECO:0007669"/>
    <property type="project" value="TreeGrafter"/>
</dbReference>
<dbReference type="EMBL" id="AAMT01000002">
    <property type="protein sequence ID" value="EAQ14123.1"/>
    <property type="molecule type" value="Genomic_DNA"/>
</dbReference>
<dbReference type="Proteomes" id="UP000002931">
    <property type="component" value="Unassembled WGS sequence"/>
</dbReference>
<accession>A3VC79</accession>
<keyword evidence="4 6" id="KW-1133">Transmembrane helix</keyword>